<dbReference type="PIRSF" id="PIRSF005461">
    <property type="entry name" value="23S_rRNA_mtase"/>
    <property type="match status" value="1"/>
</dbReference>
<evidence type="ECO:0000256" key="12">
    <source>
        <dbReference type="PIRSR" id="PIRSR005461-1"/>
    </source>
</evidence>
<name>M1PUL9_DESSD</name>
<dbReference type="Gene3D" id="3.40.50.150">
    <property type="entry name" value="Vaccinia Virus protein VP39"/>
    <property type="match status" value="1"/>
</dbReference>
<dbReference type="PATRIC" id="fig|1167006.5.peg.3763"/>
<organism evidence="14 15">
    <name type="scientific">Desulfocapsa sulfexigens (strain DSM 10523 / SB164P1)</name>
    <dbReference type="NCBI Taxonomy" id="1167006"/>
    <lineage>
        <taxon>Bacteria</taxon>
        <taxon>Pseudomonadati</taxon>
        <taxon>Thermodesulfobacteriota</taxon>
        <taxon>Desulfobulbia</taxon>
        <taxon>Desulfobulbales</taxon>
        <taxon>Desulfocapsaceae</taxon>
        <taxon>Desulfocapsa</taxon>
    </lineage>
</organism>
<dbReference type="SUPFAM" id="SSF53335">
    <property type="entry name" value="S-adenosyl-L-methionine-dependent methyltransferases"/>
    <property type="match status" value="1"/>
</dbReference>
<evidence type="ECO:0000256" key="3">
    <source>
        <dbReference type="ARBA" id="ARBA00022679"/>
    </source>
</evidence>
<evidence type="ECO:0000256" key="4">
    <source>
        <dbReference type="ARBA" id="ARBA00022691"/>
    </source>
</evidence>
<dbReference type="Proteomes" id="UP000011721">
    <property type="component" value="Chromosome"/>
</dbReference>
<keyword evidence="15" id="KW-1185">Reference proteome</keyword>
<dbReference type="EC" id="2.1.1.166" evidence="6 11"/>
<sequence length="199" mass="22559">MRTVKDFYYKKAKKEKYPARSVYKLEEALNKYKFIKRGDSVLDLGCCPGSWSLYASEVVGEKGIVVGVDLQEVVASPRAGGSEIIWIRESIMKPEMVEAVRKIRPAFRVLIADLAPRTTGNRWADHQQSMVLVRQTLALAAELLLPNGNYYCKAFQGEDYPEFVKEVGEQFQKVKTVKPKSSRVESREVFVLGMGFRGK</sequence>
<comment type="catalytic activity">
    <reaction evidence="10 11">
        <text>uridine(2552) in 23S rRNA + S-adenosyl-L-methionine = 2'-O-methyluridine(2552) in 23S rRNA + S-adenosyl-L-homocysteine + H(+)</text>
        <dbReference type="Rhea" id="RHEA:42720"/>
        <dbReference type="Rhea" id="RHEA-COMP:10202"/>
        <dbReference type="Rhea" id="RHEA-COMP:10203"/>
        <dbReference type="ChEBI" id="CHEBI:15378"/>
        <dbReference type="ChEBI" id="CHEBI:57856"/>
        <dbReference type="ChEBI" id="CHEBI:59789"/>
        <dbReference type="ChEBI" id="CHEBI:65315"/>
        <dbReference type="ChEBI" id="CHEBI:74478"/>
        <dbReference type="EC" id="2.1.1.166"/>
    </reaction>
</comment>
<dbReference type="KEGG" id="dsf:UWK_03500"/>
<evidence type="ECO:0000256" key="1">
    <source>
        <dbReference type="ARBA" id="ARBA00022552"/>
    </source>
</evidence>
<protein>
    <recommendedName>
        <fullName evidence="7 11">Ribosomal RNA large subunit methyltransferase E</fullName>
        <ecNumber evidence="6 11">2.1.1.166</ecNumber>
    </recommendedName>
    <alternativeName>
        <fullName evidence="9 11">23S rRNA Um2552 methyltransferase</fullName>
    </alternativeName>
    <alternativeName>
        <fullName evidence="8 11">rRNA (uridine-2'-O-)-methyltransferase</fullName>
    </alternativeName>
</protein>
<dbReference type="InterPro" id="IPR015507">
    <property type="entry name" value="rRNA-MeTfrase_E"/>
</dbReference>
<evidence type="ECO:0000256" key="9">
    <source>
        <dbReference type="ARBA" id="ARBA00042745"/>
    </source>
</evidence>
<dbReference type="GO" id="GO:0008650">
    <property type="term" value="F:rRNA (uridine-2'-O-)-methyltransferase activity"/>
    <property type="evidence" value="ECO:0007669"/>
    <property type="project" value="UniProtKB-UniRule"/>
</dbReference>
<gene>
    <name evidence="11" type="primary">rlmE</name>
    <name evidence="11" type="synonym">ftsJ</name>
    <name evidence="11" type="synonym">rrmJ</name>
    <name evidence="14" type="ordered locus">UWK_03500</name>
</gene>
<feature type="domain" description="Ribosomal RNA methyltransferase FtsJ" evidence="13">
    <location>
        <begin position="17"/>
        <end position="196"/>
    </location>
</feature>
<evidence type="ECO:0000259" key="13">
    <source>
        <dbReference type="Pfam" id="PF01728"/>
    </source>
</evidence>
<dbReference type="EMBL" id="CP003985">
    <property type="protein sequence ID" value="AGF80016.1"/>
    <property type="molecule type" value="Genomic_DNA"/>
</dbReference>
<evidence type="ECO:0000256" key="11">
    <source>
        <dbReference type="HAMAP-Rule" id="MF_01547"/>
    </source>
</evidence>
<dbReference type="eggNOG" id="COG0293">
    <property type="taxonomic scope" value="Bacteria"/>
</dbReference>
<accession>M1PUL9</accession>
<feature type="active site" description="Proton acceptor" evidence="11 12">
    <location>
        <position position="153"/>
    </location>
</feature>
<dbReference type="InterPro" id="IPR002877">
    <property type="entry name" value="RNA_MeTrfase_FtsJ_dom"/>
</dbReference>
<keyword evidence="4 11" id="KW-0949">S-adenosyl-L-methionine</keyword>
<dbReference type="Pfam" id="PF01728">
    <property type="entry name" value="FtsJ"/>
    <property type="match status" value="1"/>
</dbReference>
<evidence type="ECO:0000256" key="6">
    <source>
        <dbReference type="ARBA" id="ARBA00038861"/>
    </source>
</evidence>
<comment type="caution">
    <text evidence="11">Lacks conserved residue(s) required for the propagation of feature annotation.</text>
</comment>
<dbReference type="STRING" id="1167006.UWK_03500"/>
<keyword evidence="2 11" id="KW-0489">Methyltransferase</keyword>
<evidence type="ECO:0000313" key="15">
    <source>
        <dbReference type="Proteomes" id="UP000011721"/>
    </source>
</evidence>
<evidence type="ECO:0000256" key="5">
    <source>
        <dbReference type="ARBA" id="ARBA00037569"/>
    </source>
</evidence>
<comment type="function">
    <text evidence="5 11">Specifically methylates the uridine in position 2552 of 23S rRNA at the 2'-O position of the ribose in the fully assembled 50S ribosomal subunit.</text>
</comment>
<dbReference type="OrthoDB" id="9790080at2"/>
<evidence type="ECO:0000256" key="7">
    <source>
        <dbReference type="ARBA" id="ARBA00041129"/>
    </source>
</evidence>
<dbReference type="InterPro" id="IPR050082">
    <property type="entry name" value="RNA_methyltr_RlmE"/>
</dbReference>
<evidence type="ECO:0000256" key="8">
    <source>
        <dbReference type="ARBA" id="ARBA00041995"/>
    </source>
</evidence>
<proteinExistence type="inferred from homology"/>
<dbReference type="HAMAP" id="MF_01547">
    <property type="entry name" value="RNA_methyltr_E"/>
    <property type="match status" value="1"/>
</dbReference>
<dbReference type="AlphaFoldDB" id="M1PUL9"/>
<evidence type="ECO:0000256" key="2">
    <source>
        <dbReference type="ARBA" id="ARBA00022603"/>
    </source>
</evidence>
<keyword evidence="11" id="KW-0963">Cytoplasm</keyword>
<dbReference type="PANTHER" id="PTHR10920">
    <property type="entry name" value="RIBOSOMAL RNA METHYLTRANSFERASE"/>
    <property type="match status" value="1"/>
</dbReference>
<comment type="similarity">
    <text evidence="11">Belongs to the class I-like SAM-binding methyltransferase superfamily. RNA methyltransferase RlmE family.</text>
</comment>
<dbReference type="HOGENOM" id="CLU_009422_4_0_7"/>
<comment type="subcellular location">
    <subcellularLocation>
        <location evidence="11">Cytoplasm</location>
    </subcellularLocation>
</comment>
<dbReference type="PANTHER" id="PTHR10920:SF18">
    <property type="entry name" value="RRNA METHYLTRANSFERASE 2, MITOCHONDRIAL"/>
    <property type="match status" value="1"/>
</dbReference>
<dbReference type="GO" id="GO:0005737">
    <property type="term" value="C:cytoplasm"/>
    <property type="evidence" value="ECO:0007669"/>
    <property type="project" value="UniProtKB-SubCell"/>
</dbReference>
<dbReference type="InterPro" id="IPR029063">
    <property type="entry name" value="SAM-dependent_MTases_sf"/>
</dbReference>
<keyword evidence="1 11" id="KW-0698">rRNA processing</keyword>
<keyword evidence="3 11" id="KW-0808">Transferase</keyword>
<evidence type="ECO:0000256" key="10">
    <source>
        <dbReference type="ARBA" id="ARBA00048970"/>
    </source>
</evidence>
<dbReference type="RefSeq" id="WP_015405698.1">
    <property type="nucleotide sequence ID" value="NC_020304.1"/>
</dbReference>
<reference evidence="15" key="1">
    <citation type="journal article" date="2013" name="Stand. Genomic Sci.">
        <title>Complete genome sequence of Desulfocapsa sulfexigens, a marine deltaproteobacterium specialized in disproportionating inorganic sulfur compounds.</title>
        <authorList>
            <person name="Finster K.W."/>
            <person name="Kjeldsen K.U."/>
            <person name="Kube M."/>
            <person name="Reinhardt R."/>
            <person name="Mussmann M."/>
            <person name="Amann R."/>
            <person name="Schreiber L."/>
        </authorList>
    </citation>
    <scope>NUCLEOTIDE SEQUENCE [LARGE SCALE GENOMIC DNA]</scope>
    <source>
        <strain evidence="15">DSM 10523 / SB164P1</strain>
    </source>
</reference>
<evidence type="ECO:0000313" key="14">
    <source>
        <dbReference type="EMBL" id="AGF80016.1"/>
    </source>
</evidence>